<evidence type="ECO:0000256" key="6">
    <source>
        <dbReference type="SAM" id="SignalP"/>
    </source>
</evidence>
<dbReference type="SUPFAM" id="SSF103481">
    <property type="entry name" value="Multidrug resistance efflux transporter EmrE"/>
    <property type="match status" value="1"/>
</dbReference>
<feature type="transmembrane region" description="Helical" evidence="5">
    <location>
        <begin position="195"/>
        <end position="215"/>
    </location>
</feature>
<keyword evidence="2 5" id="KW-0812">Transmembrane</keyword>
<feature type="signal peptide" evidence="6">
    <location>
        <begin position="1"/>
        <end position="27"/>
    </location>
</feature>
<evidence type="ECO:0000313" key="8">
    <source>
        <dbReference type="EMBL" id="EWM29609.1"/>
    </source>
</evidence>
<dbReference type="SMR" id="W7U9I1"/>
<dbReference type="InterPro" id="IPR050186">
    <property type="entry name" value="TPT_transporter"/>
</dbReference>
<feature type="transmembrane region" description="Helical" evidence="5">
    <location>
        <begin position="235"/>
        <end position="254"/>
    </location>
</feature>
<keyword evidence="4 5" id="KW-0472">Membrane</keyword>
<feature type="chain" id="PRO_5004904261" evidence="6">
    <location>
        <begin position="28"/>
        <end position="468"/>
    </location>
</feature>
<evidence type="ECO:0000313" key="9">
    <source>
        <dbReference type="Proteomes" id="UP000019335"/>
    </source>
</evidence>
<feature type="transmembrane region" description="Helical" evidence="5">
    <location>
        <begin position="440"/>
        <end position="460"/>
    </location>
</feature>
<dbReference type="EMBL" id="AZIL01000126">
    <property type="protein sequence ID" value="EWM29609.1"/>
    <property type="molecule type" value="Genomic_DNA"/>
</dbReference>
<dbReference type="GO" id="GO:0016020">
    <property type="term" value="C:membrane"/>
    <property type="evidence" value="ECO:0007669"/>
    <property type="project" value="UniProtKB-SubCell"/>
</dbReference>
<accession>W7U9I1</accession>
<feature type="transmembrane region" description="Helical" evidence="5">
    <location>
        <begin position="305"/>
        <end position="326"/>
    </location>
</feature>
<evidence type="ECO:0000259" key="7">
    <source>
        <dbReference type="Pfam" id="PF03151"/>
    </source>
</evidence>
<keyword evidence="6" id="KW-0732">Signal</keyword>
<dbReference type="InterPro" id="IPR004853">
    <property type="entry name" value="Sugar_P_trans_dom"/>
</dbReference>
<keyword evidence="3 5" id="KW-1133">Transmembrane helix</keyword>
<dbReference type="OrthoDB" id="6418713at2759"/>
<comment type="subcellular location">
    <subcellularLocation>
        <location evidence="1">Membrane</location>
        <topology evidence="1">Multi-pass membrane protein</topology>
    </subcellularLocation>
</comment>
<reference evidence="8 9" key="1">
    <citation type="journal article" date="2014" name="Mol. Plant">
        <title>Chromosome Scale Genome Assembly and Transcriptome Profiling of Nannochloropsis gaditana in Nitrogen Depletion.</title>
        <authorList>
            <person name="Corteggiani Carpinelli E."/>
            <person name="Telatin A."/>
            <person name="Vitulo N."/>
            <person name="Forcato C."/>
            <person name="D'Angelo M."/>
            <person name="Schiavon R."/>
            <person name="Vezzi A."/>
            <person name="Giacometti G.M."/>
            <person name="Morosinotto T."/>
            <person name="Valle G."/>
        </authorList>
    </citation>
    <scope>NUCLEOTIDE SEQUENCE [LARGE SCALE GENOMIC DNA]</scope>
    <source>
        <strain evidence="8 9">B-31</strain>
    </source>
</reference>
<feature type="domain" description="Sugar phosphate transporter" evidence="7">
    <location>
        <begin position="167"/>
        <end position="459"/>
    </location>
</feature>
<keyword evidence="9" id="KW-1185">Reference proteome</keyword>
<feature type="transmembrane region" description="Helical" evidence="5">
    <location>
        <begin position="347"/>
        <end position="369"/>
    </location>
</feature>
<protein>
    <submittedName>
        <fullName evidence="8">Uncharacterize protein</fullName>
    </submittedName>
</protein>
<organism evidence="8 9">
    <name type="scientific">Nannochloropsis gaditana</name>
    <dbReference type="NCBI Taxonomy" id="72520"/>
    <lineage>
        <taxon>Eukaryota</taxon>
        <taxon>Sar</taxon>
        <taxon>Stramenopiles</taxon>
        <taxon>Ochrophyta</taxon>
        <taxon>Eustigmatophyceae</taxon>
        <taxon>Eustigmatales</taxon>
        <taxon>Monodopsidaceae</taxon>
        <taxon>Nannochloropsis</taxon>
    </lineage>
</organism>
<evidence type="ECO:0000256" key="4">
    <source>
        <dbReference type="ARBA" id="ARBA00023136"/>
    </source>
</evidence>
<dbReference type="Proteomes" id="UP000019335">
    <property type="component" value="Chromosome 2"/>
</dbReference>
<proteinExistence type="predicted"/>
<gene>
    <name evidence="8" type="ORF">Naga_100006g37</name>
</gene>
<sequence>MVLSRGFLFDAIVILFIACLCLAPSTANEVFASSSAGLAISSLLNPSRFNQEYHSAHHIEGKMNSVLAVDVDVAHNAVTKSCSSISNQNRNSESSLSLLSTHPVPLCAPSSSPSALEALLTGSKLMGSMLNKIRGGGAISEARTVNGSGTCKGALVSTHAKGTVLTLSYFALWFALNVYYNIVNKRVLNALPLPFTVATAQLGIGAVYVSLSWLLRVRASPQISTTGFKDLLSIAFYHGSGQLFTVLSLGAAAVSFTHIVKALEPFFSALVAAVCFKQVFKPQVYLSLLPVVSGVAVACANDVSFGWLAFLTAMASNLAFALRANFSKGALSRYRKEGKSSMSPANVYGLVTILAFFLLLPLTCLWEGVDWRPSWRVATEKIEGTTLVHQLLLSGLFHYLNNEVMYLALDNVHPITLAVGNTAKRVFIIVASLLVFRNPITLTGAVGSGVGIAGVLIYSLTKQYYDTH</sequence>
<evidence type="ECO:0000256" key="2">
    <source>
        <dbReference type="ARBA" id="ARBA00022692"/>
    </source>
</evidence>
<dbReference type="PANTHER" id="PTHR11132">
    <property type="entry name" value="SOLUTE CARRIER FAMILY 35"/>
    <property type="match status" value="1"/>
</dbReference>
<dbReference type="AlphaFoldDB" id="W7U9I1"/>
<evidence type="ECO:0000256" key="1">
    <source>
        <dbReference type="ARBA" id="ARBA00004141"/>
    </source>
</evidence>
<comment type="caution">
    <text evidence="8">The sequence shown here is derived from an EMBL/GenBank/DDBJ whole genome shotgun (WGS) entry which is preliminary data.</text>
</comment>
<dbReference type="Pfam" id="PF03151">
    <property type="entry name" value="TPT"/>
    <property type="match status" value="1"/>
</dbReference>
<feature type="transmembrane region" description="Helical" evidence="5">
    <location>
        <begin position="164"/>
        <end position="183"/>
    </location>
</feature>
<evidence type="ECO:0000256" key="3">
    <source>
        <dbReference type="ARBA" id="ARBA00022989"/>
    </source>
</evidence>
<evidence type="ECO:0000256" key="5">
    <source>
        <dbReference type="SAM" id="Phobius"/>
    </source>
</evidence>
<name>W7U9I1_9STRA</name>
<dbReference type="InterPro" id="IPR037185">
    <property type="entry name" value="EmrE-like"/>
</dbReference>